<dbReference type="EMBL" id="ML119665">
    <property type="protein sequence ID" value="RPA83376.1"/>
    <property type="molecule type" value="Genomic_DNA"/>
</dbReference>
<organism evidence="1 2">
    <name type="scientific">Ascobolus immersus RN42</name>
    <dbReference type="NCBI Taxonomy" id="1160509"/>
    <lineage>
        <taxon>Eukaryota</taxon>
        <taxon>Fungi</taxon>
        <taxon>Dikarya</taxon>
        <taxon>Ascomycota</taxon>
        <taxon>Pezizomycotina</taxon>
        <taxon>Pezizomycetes</taxon>
        <taxon>Pezizales</taxon>
        <taxon>Ascobolaceae</taxon>
        <taxon>Ascobolus</taxon>
    </lineage>
</organism>
<dbReference type="Proteomes" id="UP000275078">
    <property type="component" value="Unassembled WGS sequence"/>
</dbReference>
<name>A0A3N4ICZ9_ASCIM</name>
<reference evidence="1 2" key="1">
    <citation type="journal article" date="2018" name="Nat. Ecol. Evol.">
        <title>Pezizomycetes genomes reveal the molecular basis of ectomycorrhizal truffle lifestyle.</title>
        <authorList>
            <person name="Murat C."/>
            <person name="Payen T."/>
            <person name="Noel B."/>
            <person name="Kuo A."/>
            <person name="Morin E."/>
            <person name="Chen J."/>
            <person name="Kohler A."/>
            <person name="Krizsan K."/>
            <person name="Balestrini R."/>
            <person name="Da Silva C."/>
            <person name="Montanini B."/>
            <person name="Hainaut M."/>
            <person name="Levati E."/>
            <person name="Barry K.W."/>
            <person name="Belfiori B."/>
            <person name="Cichocki N."/>
            <person name="Clum A."/>
            <person name="Dockter R.B."/>
            <person name="Fauchery L."/>
            <person name="Guy J."/>
            <person name="Iotti M."/>
            <person name="Le Tacon F."/>
            <person name="Lindquist E.A."/>
            <person name="Lipzen A."/>
            <person name="Malagnac F."/>
            <person name="Mello A."/>
            <person name="Molinier V."/>
            <person name="Miyauchi S."/>
            <person name="Poulain J."/>
            <person name="Riccioni C."/>
            <person name="Rubini A."/>
            <person name="Sitrit Y."/>
            <person name="Splivallo R."/>
            <person name="Traeger S."/>
            <person name="Wang M."/>
            <person name="Zifcakova L."/>
            <person name="Wipf D."/>
            <person name="Zambonelli A."/>
            <person name="Paolocci F."/>
            <person name="Nowrousian M."/>
            <person name="Ottonello S."/>
            <person name="Baldrian P."/>
            <person name="Spatafora J.W."/>
            <person name="Henrissat B."/>
            <person name="Nagy L.G."/>
            <person name="Aury J.M."/>
            <person name="Wincker P."/>
            <person name="Grigoriev I.V."/>
            <person name="Bonfante P."/>
            <person name="Martin F.M."/>
        </authorList>
    </citation>
    <scope>NUCLEOTIDE SEQUENCE [LARGE SCALE GENOMIC DNA]</scope>
    <source>
        <strain evidence="1 2">RN42</strain>
    </source>
</reference>
<accession>A0A3N4ICZ9</accession>
<protein>
    <submittedName>
        <fullName evidence="1">Uncharacterized protein</fullName>
    </submittedName>
</protein>
<keyword evidence="2" id="KW-1185">Reference proteome</keyword>
<proteinExistence type="predicted"/>
<evidence type="ECO:0000313" key="2">
    <source>
        <dbReference type="Proteomes" id="UP000275078"/>
    </source>
</evidence>
<sequence>MSATRLFRLPMMMESDCSLQFFNIFDGIQMAKGTATIMTARLVRDRDNTNHSTDIHMPPRRLLQHANHGLPGFGNFLTLHFRWKLRILHLISDEYRDFSTTHRNGHVSQRKSQTGMTDRVVPQVHVVLYRNPRYDLTYRRIIRSRKHFRPILRIFASKGNILEDPLPVPTLNLSPRTQVSTHINPQPYERDYCDRTCKEHARCMTDTGTSIQTLRSPGIRKALYGGAVDRYKYISQALVGPEVVVGIASRVGALGTRRDRRLRAFASTVPTPTRLGSANPTVCNKQRGSLDDAHVAGGSVVVYTVELEAHGA</sequence>
<gene>
    <name evidence="1" type="ORF">BJ508DRAFT_304829</name>
</gene>
<evidence type="ECO:0000313" key="1">
    <source>
        <dbReference type="EMBL" id="RPA83376.1"/>
    </source>
</evidence>
<dbReference type="AlphaFoldDB" id="A0A3N4ICZ9"/>